<dbReference type="Proteomes" id="UP001177943">
    <property type="component" value="Chromosome"/>
</dbReference>
<feature type="domain" description="DUF5060" evidence="3">
    <location>
        <begin position="114"/>
        <end position="180"/>
    </location>
</feature>
<dbReference type="RefSeq" id="WP_283927665.1">
    <property type="nucleotide sequence ID" value="NZ_CP126084.1"/>
</dbReference>
<evidence type="ECO:0000259" key="4">
    <source>
        <dbReference type="Pfam" id="PF18310"/>
    </source>
</evidence>
<dbReference type="Pfam" id="PF16586">
    <property type="entry name" value="DUF5060"/>
    <property type="match status" value="1"/>
</dbReference>
<dbReference type="InterPro" id="IPR032260">
    <property type="entry name" value="DUF5060"/>
</dbReference>
<dbReference type="SUPFAM" id="SSF51445">
    <property type="entry name" value="(Trans)glycosidases"/>
    <property type="match status" value="1"/>
</dbReference>
<dbReference type="Gene3D" id="2.60.40.3950">
    <property type="match status" value="1"/>
</dbReference>
<dbReference type="InterPro" id="IPR041239">
    <property type="entry name" value="DUF5605"/>
</dbReference>
<dbReference type="PANTHER" id="PTHR37836">
    <property type="entry name" value="LMO1036 PROTEIN"/>
    <property type="match status" value="1"/>
</dbReference>
<evidence type="ECO:0000259" key="3">
    <source>
        <dbReference type="Pfam" id="PF16586"/>
    </source>
</evidence>
<protein>
    <submittedName>
        <fullName evidence="5">DUF5605 domain-containing protein</fullName>
    </submittedName>
</protein>
<dbReference type="Gene3D" id="2.60.40.10">
    <property type="entry name" value="Immunoglobulins"/>
    <property type="match status" value="1"/>
</dbReference>
<feature type="region of interest" description="Disordered" evidence="1">
    <location>
        <begin position="85"/>
        <end position="108"/>
    </location>
</feature>
<dbReference type="PANTHER" id="PTHR37836:SF2">
    <property type="entry name" value="DUF4038 DOMAIN-CONTAINING PROTEIN"/>
    <property type="match status" value="1"/>
</dbReference>
<dbReference type="AlphaFoldDB" id="A0AA95IDT5"/>
<dbReference type="InterPro" id="IPR025277">
    <property type="entry name" value="Apiosidase-like_cat_dom"/>
</dbReference>
<dbReference type="KEGG" id="pwn:QNH46_08190"/>
<organism evidence="5 6">
    <name type="scientific">Paenibacillus woosongensis</name>
    <dbReference type="NCBI Taxonomy" id="307580"/>
    <lineage>
        <taxon>Bacteria</taxon>
        <taxon>Bacillati</taxon>
        <taxon>Bacillota</taxon>
        <taxon>Bacilli</taxon>
        <taxon>Bacillales</taxon>
        <taxon>Paenibacillaceae</taxon>
        <taxon>Paenibacillus</taxon>
    </lineage>
</organism>
<feature type="domain" description="DUF5605" evidence="4">
    <location>
        <begin position="516"/>
        <end position="588"/>
    </location>
</feature>
<dbReference type="Gene3D" id="3.20.20.80">
    <property type="entry name" value="Glycosidases"/>
    <property type="match status" value="1"/>
</dbReference>
<evidence type="ECO:0000313" key="6">
    <source>
        <dbReference type="Proteomes" id="UP001177943"/>
    </source>
</evidence>
<gene>
    <name evidence="5" type="ORF">QNH46_08190</name>
</gene>
<dbReference type="InterPro" id="IPR013783">
    <property type="entry name" value="Ig-like_fold"/>
</dbReference>
<dbReference type="InterPro" id="IPR017853">
    <property type="entry name" value="GH"/>
</dbReference>
<feature type="domain" description="Apiosidase-like catalytic" evidence="2">
    <location>
        <begin position="209"/>
        <end position="467"/>
    </location>
</feature>
<name>A0AA95IDT5_9BACL</name>
<dbReference type="Pfam" id="PF18310">
    <property type="entry name" value="DUF5605"/>
    <property type="match status" value="1"/>
</dbReference>
<evidence type="ECO:0000256" key="1">
    <source>
        <dbReference type="SAM" id="MobiDB-lite"/>
    </source>
</evidence>
<evidence type="ECO:0000259" key="2">
    <source>
        <dbReference type="Pfam" id="PF13204"/>
    </source>
</evidence>
<proteinExistence type="predicted"/>
<dbReference type="Pfam" id="PF13204">
    <property type="entry name" value="Apiosidase"/>
    <property type="match status" value="1"/>
</dbReference>
<evidence type="ECO:0000313" key="5">
    <source>
        <dbReference type="EMBL" id="WHX50613.1"/>
    </source>
</evidence>
<reference evidence="5" key="1">
    <citation type="submission" date="2023-05" db="EMBL/GenBank/DDBJ databases">
        <title>Comparative genomics of Bacillaceae isolates and their secondary metabolite potential.</title>
        <authorList>
            <person name="Song L."/>
            <person name="Nielsen L.J."/>
            <person name="Mohite O."/>
            <person name="Xu X."/>
            <person name="Weber T."/>
            <person name="Kovacs A.T."/>
        </authorList>
    </citation>
    <scope>NUCLEOTIDE SEQUENCE</scope>
    <source>
        <strain evidence="5">B2_4</strain>
    </source>
</reference>
<sequence length="591" mass="68729">MMFTEQDRMGSIWTDPAAGSILEKHFSFLAEERHLAFSYKIMTLREFLDARQELGFTDQERAAFLQELAQLPSSKPLERRAEMVDKPQEASQGAAEIGRHSEGTGLISSPKSAAKWDVYELELRGPSYGNPYTDIDLKATFVCEEDGRSIRVPGFYNGNGVYKIRMMPGEEGRWTYRTESTANALDGHEGTFVCTAPEAGNHGPVRVRDKYHFAYEDGTAYLPFGTTCYVWTHQGEELEQQTLESLARSPFNKMRMCVFPKSYLYNLNEPELYPYEGSIREGWNFSVFNPEFFEHLEQRIADLGRLGIEADLILFHPYDRWGFSEMSREEDDLYLRYIVARLSAYRHVWWSLANEYDLMWAKTGEDWERYARIITENDPYGHLLSNHNWLTFYDHSKPWLTHCSLQRIDVYKTSEAALEWRERWDKPIVIDECAYEGDIDQGWGNITGEEMVRRFWEGTIRGGYVGHGETYLNDEEVLWWSKGGKLVGDSPARIGFLRSLVEEAPGQCWEPLRSDWDLPCAGIRDEYYVYYFGFNQPKFRIFHMRPGIKYKVDIIDTWGMTIDESAGVHEGSFRIELPGRPYMAVRLTRTE</sequence>
<accession>A0AA95IDT5</accession>
<dbReference type="EMBL" id="CP126084">
    <property type="protein sequence ID" value="WHX50613.1"/>
    <property type="molecule type" value="Genomic_DNA"/>
</dbReference>